<dbReference type="Gene3D" id="3.10.350.10">
    <property type="entry name" value="LysM domain"/>
    <property type="match status" value="1"/>
</dbReference>
<name>S3CXT7_GLAL2</name>
<dbReference type="PANTHER" id="PTHR20932:SF31">
    <property type="entry name" value="RING-TYPE DOMAIN-CONTAINING PROTEIN"/>
    <property type="match status" value="1"/>
</dbReference>
<dbReference type="CDD" id="cd00118">
    <property type="entry name" value="LysM"/>
    <property type="match status" value="1"/>
</dbReference>
<dbReference type="eggNOG" id="ENOG502S8FZ">
    <property type="taxonomic scope" value="Eukaryota"/>
</dbReference>
<evidence type="ECO:0000259" key="2">
    <source>
        <dbReference type="Pfam" id="PF01476"/>
    </source>
</evidence>
<dbReference type="InterPro" id="IPR018392">
    <property type="entry name" value="LysM"/>
</dbReference>
<dbReference type="EMBL" id="KE145367">
    <property type="protein sequence ID" value="EPE29744.1"/>
    <property type="molecule type" value="Genomic_DNA"/>
</dbReference>
<dbReference type="GeneID" id="19459962"/>
<dbReference type="PANTHER" id="PTHR20932">
    <property type="entry name" value="LYSM AND PUTATIVE PEPTIDOGLYCAN-BINDING DOMAIN-CONTAINING PROTEIN"/>
    <property type="match status" value="1"/>
</dbReference>
<evidence type="ECO:0000313" key="4">
    <source>
        <dbReference type="Proteomes" id="UP000016922"/>
    </source>
</evidence>
<dbReference type="InterPro" id="IPR036779">
    <property type="entry name" value="LysM_dom_sf"/>
</dbReference>
<dbReference type="InterPro" id="IPR045030">
    <property type="entry name" value="LYSM1-4"/>
</dbReference>
<keyword evidence="4" id="KW-1185">Reference proteome</keyword>
<dbReference type="KEGG" id="glz:GLAREA_00904"/>
<dbReference type="Proteomes" id="UP000016922">
    <property type="component" value="Unassembled WGS sequence"/>
</dbReference>
<sequence>MDSSPNEACATCARYLISIPPTYDEKTEKPIHNNSNRRLDCCGRVICGDCIAENSRFAAYCPFCQISLHPTSLPQGLRDPPAYTPESASKPNKLSTPLHSDDELPSYTPNATPVPSEKQEQPTEDTLHFLNHAHETLPGLALAYSVPLSVLRKANNLHSDHLLQARRSIVIPGEYYKGGSLSPRPVEGEEEERRKGVIRRWMVGCKVSE</sequence>
<organism evidence="3 4">
    <name type="scientific">Glarea lozoyensis (strain ATCC 20868 / MF5171)</name>
    <dbReference type="NCBI Taxonomy" id="1116229"/>
    <lineage>
        <taxon>Eukaryota</taxon>
        <taxon>Fungi</taxon>
        <taxon>Dikarya</taxon>
        <taxon>Ascomycota</taxon>
        <taxon>Pezizomycotina</taxon>
        <taxon>Leotiomycetes</taxon>
        <taxon>Helotiales</taxon>
        <taxon>Helotiaceae</taxon>
        <taxon>Glarea</taxon>
    </lineage>
</organism>
<evidence type="ECO:0000256" key="1">
    <source>
        <dbReference type="SAM" id="MobiDB-lite"/>
    </source>
</evidence>
<reference evidence="3 4" key="1">
    <citation type="journal article" date="2013" name="BMC Genomics">
        <title>Genomics-driven discovery of the pneumocandin biosynthetic gene cluster in the fungus Glarea lozoyensis.</title>
        <authorList>
            <person name="Chen L."/>
            <person name="Yue Q."/>
            <person name="Zhang X."/>
            <person name="Xiang M."/>
            <person name="Wang C."/>
            <person name="Li S."/>
            <person name="Che Y."/>
            <person name="Ortiz-Lopez F.J."/>
            <person name="Bills G.F."/>
            <person name="Liu X."/>
            <person name="An Z."/>
        </authorList>
    </citation>
    <scope>NUCLEOTIDE SEQUENCE [LARGE SCALE GENOMIC DNA]</scope>
    <source>
        <strain evidence="4">ATCC 20868 / MF5171</strain>
    </source>
</reference>
<feature type="domain" description="LysM" evidence="2">
    <location>
        <begin position="135"/>
        <end position="172"/>
    </location>
</feature>
<evidence type="ECO:0000313" key="3">
    <source>
        <dbReference type="EMBL" id="EPE29744.1"/>
    </source>
</evidence>
<dbReference type="OMA" id="KIRRFMT"/>
<dbReference type="HOGENOM" id="CLU_070842_0_0_1"/>
<accession>S3CXT7</accession>
<protein>
    <recommendedName>
        <fullName evidence="2">LysM domain-containing protein</fullName>
    </recommendedName>
</protein>
<gene>
    <name evidence="3" type="ORF">GLAREA_00904</name>
</gene>
<dbReference type="SUPFAM" id="SSF57850">
    <property type="entry name" value="RING/U-box"/>
    <property type="match status" value="1"/>
</dbReference>
<dbReference type="RefSeq" id="XP_008083853.1">
    <property type="nucleotide sequence ID" value="XM_008085662.1"/>
</dbReference>
<dbReference type="Pfam" id="PF01476">
    <property type="entry name" value="LysM"/>
    <property type="match status" value="1"/>
</dbReference>
<proteinExistence type="predicted"/>
<dbReference type="OrthoDB" id="2107166at2759"/>
<feature type="region of interest" description="Disordered" evidence="1">
    <location>
        <begin position="75"/>
        <end position="123"/>
    </location>
</feature>
<dbReference type="AlphaFoldDB" id="S3CXT7"/>
<feature type="compositionally biased region" description="Polar residues" evidence="1">
    <location>
        <begin position="86"/>
        <end position="98"/>
    </location>
</feature>